<evidence type="ECO:0000256" key="4">
    <source>
        <dbReference type="ARBA" id="ARBA00022989"/>
    </source>
</evidence>
<comment type="caution">
    <text evidence="7">The sequence shown here is derived from an EMBL/GenBank/DDBJ whole genome shotgun (WGS) entry which is preliminary data.</text>
</comment>
<feature type="transmembrane region" description="Helical" evidence="6">
    <location>
        <begin position="70"/>
        <end position="87"/>
    </location>
</feature>
<comment type="subcellular location">
    <subcellularLocation>
        <location evidence="1">Cell membrane</location>
        <topology evidence="1">Multi-pass membrane protein</topology>
    </subcellularLocation>
</comment>
<organism evidence="7 8">
    <name type="scientific">Actinoallomurus vinaceus</name>
    <dbReference type="NCBI Taxonomy" id="1080074"/>
    <lineage>
        <taxon>Bacteria</taxon>
        <taxon>Bacillati</taxon>
        <taxon>Actinomycetota</taxon>
        <taxon>Actinomycetes</taxon>
        <taxon>Streptosporangiales</taxon>
        <taxon>Thermomonosporaceae</taxon>
        <taxon>Actinoallomurus</taxon>
    </lineage>
</organism>
<gene>
    <name evidence="7" type="ORF">GCM10023196_103210</name>
</gene>
<name>A0ABP8UTP2_9ACTN</name>
<evidence type="ECO:0000256" key="5">
    <source>
        <dbReference type="ARBA" id="ARBA00023136"/>
    </source>
</evidence>
<evidence type="ECO:0000256" key="1">
    <source>
        <dbReference type="ARBA" id="ARBA00004651"/>
    </source>
</evidence>
<evidence type="ECO:0000256" key="2">
    <source>
        <dbReference type="ARBA" id="ARBA00022475"/>
    </source>
</evidence>
<dbReference type="InterPro" id="IPR001123">
    <property type="entry name" value="LeuE-type"/>
</dbReference>
<feature type="transmembrane region" description="Helical" evidence="6">
    <location>
        <begin position="39"/>
        <end position="64"/>
    </location>
</feature>
<keyword evidence="4 6" id="KW-1133">Transmembrane helix</keyword>
<keyword evidence="8" id="KW-1185">Reference proteome</keyword>
<reference evidence="8" key="1">
    <citation type="journal article" date="2019" name="Int. J. Syst. Evol. Microbiol.">
        <title>The Global Catalogue of Microorganisms (GCM) 10K type strain sequencing project: providing services to taxonomists for standard genome sequencing and annotation.</title>
        <authorList>
            <consortium name="The Broad Institute Genomics Platform"/>
            <consortium name="The Broad Institute Genome Sequencing Center for Infectious Disease"/>
            <person name="Wu L."/>
            <person name="Ma J."/>
        </authorList>
    </citation>
    <scope>NUCLEOTIDE SEQUENCE [LARGE SCALE GENOMIC DNA]</scope>
    <source>
        <strain evidence="8">JCM 17939</strain>
    </source>
</reference>
<feature type="transmembrane region" description="Helical" evidence="6">
    <location>
        <begin position="223"/>
        <end position="241"/>
    </location>
</feature>
<keyword evidence="5 6" id="KW-0472">Membrane</keyword>
<feature type="transmembrane region" description="Helical" evidence="6">
    <location>
        <begin position="6"/>
        <end position="27"/>
    </location>
</feature>
<dbReference type="Proteomes" id="UP001501442">
    <property type="component" value="Unassembled WGS sequence"/>
</dbReference>
<keyword evidence="3 6" id="KW-0812">Transmembrane</keyword>
<evidence type="ECO:0000256" key="6">
    <source>
        <dbReference type="SAM" id="Phobius"/>
    </source>
</evidence>
<sequence>MPELLFPFLGVVALLTVTPGPDMLLVVRNGLNAGSRAAWLTGLGCCLGISIHATAAVLGLSAILAASATAYTVVKLAGAAYLAYLGIRMLISALMSVGGEDDAEAGSTTAASIPVAAAVTAAREGGAGTAAPAVPPEDGARAASRTGTAVFRQGLITNLLNPKIALLFLTLLPQFVAHDEPRLRTTVVLAAIFLCVAVVWWRTFSLAIGPISRVLRGGRARRLLDGLAGSALLAISAVVALDGDR</sequence>
<protein>
    <submittedName>
        <fullName evidence="7">LysE family translocator</fullName>
    </submittedName>
</protein>
<proteinExistence type="predicted"/>
<dbReference type="EMBL" id="BAABHK010000029">
    <property type="protein sequence ID" value="GAA4639875.1"/>
    <property type="molecule type" value="Genomic_DNA"/>
</dbReference>
<feature type="transmembrane region" description="Helical" evidence="6">
    <location>
        <begin position="188"/>
        <end position="211"/>
    </location>
</feature>
<accession>A0ABP8UTP2</accession>
<feature type="transmembrane region" description="Helical" evidence="6">
    <location>
        <begin position="155"/>
        <end position="176"/>
    </location>
</feature>
<dbReference type="PIRSF" id="PIRSF006324">
    <property type="entry name" value="LeuE"/>
    <property type="match status" value="1"/>
</dbReference>
<keyword evidence="2" id="KW-1003">Cell membrane</keyword>
<evidence type="ECO:0000313" key="7">
    <source>
        <dbReference type="EMBL" id="GAA4639875.1"/>
    </source>
</evidence>
<evidence type="ECO:0000313" key="8">
    <source>
        <dbReference type="Proteomes" id="UP001501442"/>
    </source>
</evidence>
<evidence type="ECO:0000256" key="3">
    <source>
        <dbReference type="ARBA" id="ARBA00022692"/>
    </source>
</evidence>
<dbReference type="PANTHER" id="PTHR30086:SF20">
    <property type="entry name" value="ARGININE EXPORTER PROTEIN ARGO-RELATED"/>
    <property type="match status" value="1"/>
</dbReference>
<dbReference type="Pfam" id="PF01810">
    <property type="entry name" value="LysE"/>
    <property type="match status" value="1"/>
</dbReference>
<dbReference type="PANTHER" id="PTHR30086">
    <property type="entry name" value="ARGININE EXPORTER PROTEIN ARGO"/>
    <property type="match status" value="1"/>
</dbReference>
<dbReference type="RefSeq" id="WP_345443450.1">
    <property type="nucleotide sequence ID" value="NZ_BAABHK010000029.1"/>
</dbReference>